<feature type="region of interest" description="Disordered" evidence="2">
    <location>
        <begin position="1"/>
        <end position="23"/>
    </location>
</feature>
<dbReference type="Gene3D" id="2.20.110.10">
    <property type="entry name" value="Histone H3 K4-specific methyltransferase SET7/9 N-terminal domain"/>
    <property type="match status" value="1"/>
</dbReference>
<evidence type="ECO:0008006" key="5">
    <source>
        <dbReference type="Google" id="ProtNLM"/>
    </source>
</evidence>
<dbReference type="PANTHER" id="PTHR23084:SF263">
    <property type="entry name" value="MORN REPEAT-CONTAINING PROTEIN 1"/>
    <property type="match status" value="1"/>
</dbReference>
<comment type="caution">
    <text evidence="3">The sequence shown here is derived from an EMBL/GenBank/DDBJ whole genome shotgun (WGS) entry which is preliminary data.</text>
</comment>
<dbReference type="AlphaFoldDB" id="A0A132NYK7"/>
<reference evidence="3 4" key="1">
    <citation type="journal article" date="2015" name="Mol. Biochem. Parasitol.">
        <title>Identification of polymorphic genes for use in assemblage B genotyping assays through comparative genomics of multiple assemblage B Giardia duodenalis isolates.</title>
        <authorList>
            <person name="Wielinga C."/>
            <person name="Thompson R.C."/>
            <person name="Monis P."/>
            <person name="Ryan U."/>
        </authorList>
    </citation>
    <scope>NUCLEOTIDE SEQUENCE [LARGE SCALE GENOMIC DNA]</scope>
    <source>
        <strain evidence="3 4">BAH15c1</strain>
    </source>
</reference>
<dbReference type="Proteomes" id="UP000070089">
    <property type="component" value="Unassembled WGS sequence"/>
</dbReference>
<dbReference type="InterPro" id="IPR003409">
    <property type="entry name" value="MORN"/>
</dbReference>
<accession>A0A132NYK7</accession>
<proteinExistence type="predicted"/>
<dbReference type="PANTHER" id="PTHR23084">
    <property type="entry name" value="PHOSPHATIDYLINOSITOL-4-PHOSPHATE 5-KINASE RELATED"/>
    <property type="match status" value="1"/>
</dbReference>
<dbReference type="OrthoDB" id="437960at2759"/>
<organism evidence="3 4">
    <name type="scientific">Giardia duodenalis assemblage B</name>
    <dbReference type="NCBI Taxonomy" id="1394984"/>
    <lineage>
        <taxon>Eukaryota</taxon>
        <taxon>Metamonada</taxon>
        <taxon>Diplomonadida</taxon>
        <taxon>Hexamitidae</taxon>
        <taxon>Giardiinae</taxon>
        <taxon>Giardia</taxon>
    </lineage>
</organism>
<dbReference type="VEuPathDB" id="GiardiaDB:QR46_0785"/>
<dbReference type="EMBL" id="JXTI01000013">
    <property type="protein sequence ID" value="KWX15161.1"/>
    <property type="molecule type" value="Genomic_DNA"/>
</dbReference>
<gene>
    <name evidence="3" type="ORF">QR46_0785</name>
</gene>
<keyword evidence="1" id="KW-0677">Repeat</keyword>
<protein>
    <recommendedName>
        <fullName evidence="5">Phosphatidylinositol-4-phosphate 5-kinase</fullName>
    </recommendedName>
</protein>
<name>A0A132NYK7_GIAIN</name>
<sequence>MHFNRIMPPAAPKKPAAKKEEQRIEGHGKFWLPNGDIYVGDYYEEGSIRKRHGNGRYTMHCQEDMDDPEVPEEIRSQEVPARLPQDIVALDGIWDTDAFIEGTVRFANGASYTGKIDKEGFYVSGGRYTWPDGSWYEGDISRNIIHGHGKYYSSHTDTVTEGTFRNNHGPGIEERYLHL</sequence>
<dbReference type="SUPFAM" id="SSF82185">
    <property type="entry name" value="Histone H3 K4-specific methyltransferase SET7/9 N-terminal domain"/>
    <property type="match status" value="1"/>
</dbReference>
<evidence type="ECO:0000313" key="3">
    <source>
        <dbReference type="EMBL" id="KWX15161.1"/>
    </source>
</evidence>
<dbReference type="Pfam" id="PF02493">
    <property type="entry name" value="MORN"/>
    <property type="match status" value="4"/>
</dbReference>
<evidence type="ECO:0000313" key="4">
    <source>
        <dbReference type="Proteomes" id="UP000070089"/>
    </source>
</evidence>
<evidence type="ECO:0000256" key="2">
    <source>
        <dbReference type="SAM" id="MobiDB-lite"/>
    </source>
</evidence>
<evidence type="ECO:0000256" key="1">
    <source>
        <dbReference type="ARBA" id="ARBA00022737"/>
    </source>
</evidence>